<dbReference type="AlphaFoldDB" id="A0A3A1YSB9"/>
<comment type="caution">
    <text evidence="1">The sequence shown here is derived from an EMBL/GenBank/DDBJ whole genome shotgun (WGS) entry which is preliminary data.</text>
</comment>
<gene>
    <name evidence="1" type="ORF">CJP73_12245</name>
</gene>
<name>A0A3A1YSB9_9BURK</name>
<evidence type="ECO:0008006" key="3">
    <source>
        <dbReference type="Google" id="ProtNLM"/>
    </source>
</evidence>
<evidence type="ECO:0000313" key="1">
    <source>
        <dbReference type="EMBL" id="RIY40108.1"/>
    </source>
</evidence>
<dbReference type="RefSeq" id="WP_119516634.1">
    <property type="nucleotide sequence ID" value="NZ_NQYH01000011.1"/>
</dbReference>
<dbReference type="EMBL" id="NQYH01000011">
    <property type="protein sequence ID" value="RIY40108.1"/>
    <property type="molecule type" value="Genomic_DNA"/>
</dbReference>
<evidence type="ECO:0000313" key="2">
    <source>
        <dbReference type="Proteomes" id="UP000266206"/>
    </source>
</evidence>
<dbReference type="Proteomes" id="UP000266206">
    <property type="component" value="Unassembled WGS sequence"/>
</dbReference>
<accession>A0A3A1YSB9</accession>
<reference evidence="1 2" key="1">
    <citation type="submission" date="2017-08" db="EMBL/GenBank/DDBJ databases">
        <title>Pusillimonas indicus sp. nov., a member of the family Alcaligenaceae isolated from surface seawater.</title>
        <authorList>
            <person name="Li J."/>
        </authorList>
    </citation>
    <scope>NUCLEOTIDE SEQUENCE [LARGE SCALE GENOMIC DNA]</scope>
    <source>
        <strain evidence="1 2">L52-1-41</strain>
    </source>
</reference>
<protein>
    <recommendedName>
        <fullName evidence="3">RES domain-containing protein</fullName>
    </recommendedName>
</protein>
<organism evidence="1 2">
    <name type="scientific">Neopusillimonas maritima</name>
    <dbReference type="NCBI Taxonomy" id="2026239"/>
    <lineage>
        <taxon>Bacteria</taxon>
        <taxon>Pseudomonadati</taxon>
        <taxon>Pseudomonadota</taxon>
        <taxon>Betaproteobacteria</taxon>
        <taxon>Burkholderiales</taxon>
        <taxon>Alcaligenaceae</taxon>
        <taxon>Neopusillimonas</taxon>
    </lineage>
</organism>
<proteinExistence type="predicted"/>
<sequence>MSKPISHTATPPLNIRPLHGTLYRFATPASHQATLSLTGNLRAAAVLNKLLESAVPPKLASVAPLVQQALLCPTGPWAHPMRGANDAGLIAGSAHLHGAINACAQRQQQFWNSMPPHPDLPYLHSAHNLYSMTFNTPNGLSLRAIELPVEQTHTTAQILRAYNVAVFTYPAADSMDAPDMGVLNPHALVNSETRLAGTWVCEVNANRAYLYQCQKSIPLGLLTQQR</sequence>